<dbReference type="Gene3D" id="3.40.50.150">
    <property type="entry name" value="Vaccinia Virus protein VP39"/>
    <property type="match status" value="1"/>
</dbReference>
<feature type="domain" description="Methyltransferase FkbM" evidence="1">
    <location>
        <begin position="76"/>
        <end position="197"/>
    </location>
</feature>
<dbReference type="Proteomes" id="UP000035762">
    <property type="component" value="Unassembled WGS sequence"/>
</dbReference>
<evidence type="ECO:0000313" key="3">
    <source>
        <dbReference type="Proteomes" id="UP000035762"/>
    </source>
</evidence>
<reference evidence="2 3" key="1">
    <citation type="journal article" date="2014" name="Genome Announc.">
        <title>Genome Sequence of Afipia felis Strain 76713, Isolated in Hospital Water Using an Amoeba Co-Culture Procedure.</title>
        <authorList>
            <person name="Benamar S."/>
            <person name="La Scola B."/>
            <person name="Croce O."/>
        </authorList>
    </citation>
    <scope>NUCLEOTIDE SEQUENCE [LARGE SCALE GENOMIC DNA]</scope>
    <source>
        <strain evidence="2 3">76713</strain>
    </source>
</reference>
<dbReference type="InterPro" id="IPR006342">
    <property type="entry name" value="FkbM_mtfrase"/>
</dbReference>
<accession>A0A090MQZ0</accession>
<dbReference type="InterPro" id="IPR029063">
    <property type="entry name" value="SAM-dependent_MTases_sf"/>
</dbReference>
<gene>
    <name evidence="2" type="ORF">BN961_03217</name>
</gene>
<dbReference type="EMBL" id="CCAZ020000002">
    <property type="protein sequence ID" value="CEG09785.1"/>
    <property type="molecule type" value="Genomic_DNA"/>
</dbReference>
<organism evidence="2 3">
    <name type="scientific">Afipia felis</name>
    <name type="common">Cat scratch disease bacillus</name>
    <dbReference type="NCBI Taxonomy" id="1035"/>
    <lineage>
        <taxon>Bacteria</taxon>
        <taxon>Pseudomonadati</taxon>
        <taxon>Pseudomonadota</taxon>
        <taxon>Alphaproteobacteria</taxon>
        <taxon>Hyphomicrobiales</taxon>
        <taxon>Nitrobacteraceae</taxon>
        <taxon>Afipia</taxon>
    </lineage>
</organism>
<protein>
    <submittedName>
        <fullName evidence="2">Methyltransferase, FkbM family</fullName>
    </submittedName>
</protein>
<dbReference type="SUPFAM" id="SSF53335">
    <property type="entry name" value="S-adenosyl-L-methionine-dependent methyltransferases"/>
    <property type="match status" value="1"/>
</dbReference>
<evidence type="ECO:0000313" key="2">
    <source>
        <dbReference type="EMBL" id="CEG09785.1"/>
    </source>
</evidence>
<dbReference type="GO" id="GO:0008168">
    <property type="term" value="F:methyltransferase activity"/>
    <property type="evidence" value="ECO:0007669"/>
    <property type="project" value="UniProtKB-KW"/>
</dbReference>
<keyword evidence="2" id="KW-0808">Transferase</keyword>
<evidence type="ECO:0000259" key="1">
    <source>
        <dbReference type="Pfam" id="PF05050"/>
    </source>
</evidence>
<dbReference type="OrthoDB" id="7846612at2"/>
<keyword evidence="2" id="KW-0489">Methyltransferase</keyword>
<proteinExistence type="predicted"/>
<comment type="caution">
    <text evidence="2">The sequence shown here is derived from an EMBL/GenBank/DDBJ whole genome shotgun (WGS) entry which is preliminary data.</text>
</comment>
<name>A0A090MQZ0_AFIFE</name>
<dbReference type="AlphaFoldDB" id="A0A090MQZ0"/>
<sequence length="323" mass="36501">MSKIDTLYGPISAPNWSDDLIVRALHAFGEWAPLEQYLFSSLIQKHDRVWDGGAFLGTFGLGAAQMAASANRRPDFLLGIEPSRAIIPHLRLNLESNSPCSWDAAPFAISLNEQTLYPTNHSPENFGALAYSTKSEHSSGPKHSADDNPDIGVQGAPLWRLREKYGDYDCLKLDVEGMEFEALRSDSTYLKKRSPVIWAECNESFASLKVLEALIALEYMPVYIAFPAFRADNFRNNPEKFFPMAYEASLVGASKNRLEALHSLIDRDEIIVAQVRDSWELRQAMWITPRWATEDWTKRSRPELIALLGRMSRNEDLSSFLNL</sequence>
<dbReference type="Pfam" id="PF05050">
    <property type="entry name" value="Methyltransf_21"/>
    <property type="match status" value="1"/>
</dbReference>
<dbReference type="RefSeq" id="WP_048757581.1">
    <property type="nucleotide sequence ID" value="NZ_CCAZ020000002.1"/>
</dbReference>
<dbReference type="GO" id="GO:0032259">
    <property type="term" value="P:methylation"/>
    <property type="evidence" value="ECO:0007669"/>
    <property type="project" value="UniProtKB-KW"/>
</dbReference>
<dbReference type="NCBIfam" id="TIGR01444">
    <property type="entry name" value="fkbM_fam"/>
    <property type="match status" value="1"/>
</dbReference>
<dbReference type="STRING" id="1035.BN961_03217"/>
<keyword evidence="3" id="KW-1185">Reference proteome</keyword>